<dbReference type="PANTHER" id="PTHR21301">
    <property type="entry name" value="REVERSE TRANSCRIPTASE"/>
    <property type="match status" value="1"/>
</dbReference>
<dbReference type="PROSITE" id="PS50878">
    <property type="entry name" value="RT_POL"/>
    <property type="match status" value="1"/>
</dbReference>
<dbReference type="Pfam" id="PF00078">
    <property type="entry name" value="RVT_1"/>
    <property type="match status" value="1"/>
</dbReference>
<dbReference type="EMBL" id="CP092882">
    <property type="protein sequence ID" value="UYV81397.1"/>
    <property type="molecule type" value="Genomic_DNA"/>
</dbReference>
<dbReference type="SUPFAM" id="SSF56672">
    <property type="entry name" value="DNA/RNA polymerases"/>
    <property type="match status" value="1"/>
</dbReference>
<dbReference type="InterPro" id="IPR058912">
    <property type="entry name" value="HTH_animal"/>
</dbReference>
<proteinExistence type="predicted"/>
<gene>
    <name evidence="3" type="ORF">LAZ67_20001048</name>
</gene>
<evidence type="ECO:0000313" key="4">
    <source>
        <dbReference type="Proteomes" id="UP001235939"/>
    </source>
</evidence>
<dbReference type="Proteomes" id="UP001235939">
    <property type="component" value="Chromosome 20"/>
</dbReference>
<keyword evidence="4" id="KW-1185">Reference proteome</keyword>
<feature type="region of interest" description="Disordered" evidence="1">
    <location>
        <begin position="1"/>
        <end position="39"/>
    </location>
</feature>
<feature type="domain" description="Reverse transcriptase" evidence="2">
    <location>
        <begin position="134"/>
        <end position="373"/>
    </location>
</feature>
<accession>A0ABY6LLY6</accession>
<evidence type="ECO:0000313" key="3">
    <source>
        <dbReference type="EMBL" id="UYV81397.1"/>
    </source>
</evidence>
<dbReference type="Pfam" id="PF26215">
    <property type="entry name" value="HTH_animal"/>
    <property type="match status" value="1"/>
</dbReference>
<name>A0ABY6LLY6_9ARAC</name>
<organism evidence="3 4">
    <name type="scientific">Cordylochernes scorpioides</name>
    <dbReference type="NCBI Taxonomy" id="51811"/>
    <lineage>
        <taxon>Eukaryota</taxon>
        <taxon>Metazoa</taxon>
        <taxon>Ecdysozoa</taxon>
        <taxon>Arthropoda</taxon>
        <taxon>Chelicerata</taxon>
        <taxon>Arachnida</taxon>
        <taxon>Pseudoscorpiones</taxon>
        <taxon>Cheliferoidea</taxon>
        <taxon>Chernetidae</taxon>
        <taxon>Cordylochernes</taxon>
    </lineage>
</organism>
<dbReference type="InterPro" id="IPR000477">
    <property type="entry name" value="RT_dom"/>
</dbReference>
<protein>
    <recommendedName>
        <fullName evidence="2">Reverse transcriptase domain-containing protein</fullName>
    </recommendedName>
</protein>
<sequence length="844" mass="96961">MKTARPAPTNPTEDRPECQETTDKMHPRTSPYPGTNKKLHPLVQPCDFQAPTQQYLHNNQDQFWSRGIQDDKATREDYDQIARRASRKFVKARIQESHRMVDIQKQYLQKIRLPRTPYTKKELRTLCRNKLITTEELRNFLSNLHGQAYIYGLPKVHKINIPLRPIVAFHLSPTAPLAQFLAKIIIPILKDGDVSTSISSTPKFLNHIQHLPVIPNSLMISFDVINLYPSLPHPLIIECITEFLRTHGYSADMITKLTSLISICLNNSIFNFDKRYYRQSKGTPMGSPLSSPLSEIVMRKIDNSITDHFPVDILIWFRYIDDIFCIVKTDSLDKIHAKLNSLYPDILFTVQRIGQRSTWKFIEKDVNWEKFTEEISFQNVHNLSNEINQASNTMDVDRIVMRLTDIIRNQTLYTISCIESALQHQSHTDKFCIRSFVANTLQPTPRKSSLSLRCNNQDITALKSLKAQHDILITKSDKGSQVVVLKAQDYKQKMTDILSDPNTFHKISPNQVKDIANSYKTALRSLRRTKGITSDQFLTFTSNISGVPYIYGLPKTHKPDIPLRPIVAYHLSPAFPLAKYLCTLLKPLVSSHTTFTRPKIPLTLSPDFFNICLALNTLFHGSFFIQTRGSPMGSPLSTVAAEIVMSNLDRWLSSQNYLGIELWSRYVDDIFCLHRNTDHLPILNALNSYNPDLRFTHNPSRFNCILFLDVLIVNTEHTFHTTVYRKPNSAPSYLHFKSHAPISHKITTVKTISKKIYTHCSLDCFKKNEKRIVYNHLSSAGYPHDFIRHHFYSPNSTKTVPPPYKDLCVLPFSARNSDISFFYANSEYVSILIIPLPSILPYAI</sequence>
<feature type="compositionally biased region" description="Basic and acidic residues" evidence="1">
    <location>
        <begin position="12"/>
        <end position="26"/>
    </location>
</feature>
<evidence type="ECO:0000259" key="2">
    <source>
        <dbReference type="PROSITE" id="PS50878"/>
    </source>
</evidence>
<dbReference type="InterPro" id="IPR043502">
    <property type="entry name" value="DNA/RNA_pol_sf"/>
</dbReference>
<reference evidence="3 4" key="1">
    <citation type="submission" date="2022-01" db="EMBL/GenBank/DDBJ databases">
        <title>A chromosomal length assembly of Cordylochernes scorpioides.</title>
        <authorList>
            <person name="Zeh D."/>
            <person name="Zeh J."/>
        </authorList>
    </citation>
    <scope>NUCLEOTIDE SEQUENCE [LARGE SCALE GENOMIC DNA]</scope>
    <source>
        <strain evidence="3">IN4F17</strain>
        <tissue evidence="3">Whole Body</tissue>
    </source>
</reference>
<evidence type="ECO:0000256" key="1">
    <source>
        <dbReference type="SAM" id="MobiDB-lite"/>
    </source>
</evidence>
<dbReference type="PANTHER" id="PTHR21301:SF10">
    <property type="entry name" value="REVERSE TRANSCRIPTASE DOMAIN-CONTAINING PROTEIN"/>
    <property type="match status" value="1"/>
</dbReference>